<dbReference type="RefSeq" id="WP_123891784.1">
    <property type="nucleotide sequence ID" value="NZ_FMAR01000008.1"/>
</dbReference>
<evidence type="ECO:0000313" key="2">
    <source>
        <dbReference type="Proteomes" id="UP000242818"/>
    </source>
</evidence>
<name>A0A1C4EJJ4_9BACT</name>
<dbReference type="Proteomes" id="UP000242818">
    <property type="component" value="Unassembled WGS sequence"/>
</dbReference>
<dbReference type="SUPFAM" id="SSF51445">
    <property type="entry name" value="(Trans)glycosidases"/>
    <property type="match status" value="1"/>
</dbReference>
<proteinExistence type="predicted"/>
<gene>
    <name evidence="1" type="ORF">GA0116948_108164</name>
</gene>
<dbReference type="InterPro" id="IPR017853">
    <property type="entry name" value="GH"/>
</dbReference>
<dbReference type="AlphaFoldDB" id="A0A1C4EJJ4"/>
<protein>
    <submittedName>
        <fullName evidence="1">Alpha-galactosidase</fullName>
    </submittedName>
</protein>
<dbReference type="Gene3D" id="3.20.20.70">
    <property type="entry name" value="Aldolase class I"/>
    <property type="match status" value="1"/>
</dbReference>
<reference evidence="1 2" key="1">
    <citation type="submission" date="2016-08" db="EMBL/GenBank/DDBJ databases">
        <authorList>
            <person name="Seilhamer J.J."/>
        </authorList>
    </citation>
    <scope>NUCLEOTIDE SEQUENCE [LARGE SCALE GENOMIC DNA]</scope>
    <source>
        <strain evidence="1 2">A37T2</strain>
    </source>
</reference>
<evidence type="ECO:0000313" key="1">
    <source>
        <dbReference type="EMBL" id="SCC43724.1"/>
    </source>
</evidence>
<dbReference type="InterPro" id="IPR013785">
    <property type="entry name" value="Aldolase_TIM"/>
</dbReference>
<sequence>MDRRNFIKLTGASMMSLLATQYIHAARKGEHIIQLPYAVKVLSDNEYVDLKSVDGQTWTYRDVIVRLKVLKDSVAVYIQSPVLPVKEVQLSWKFATAQATKILGDAWERTYADVGFHAIDASKKLPWYCIEQHGVDTLCFGIKTGCSAFCYWQVAAGNLSLTLDTRNGGNGVLLGGRELHGADIVTTRNTAQENVFATVRRFCKQMCDKPLTVKQPVYGINDWYFAYGNSSADLILKHTSLLAPLATSTSNRPFSVVDDGWSLGTDYARTNDKFPDMPGLVNNIKDLGMRPGLWTRPLLPKPGESETLFIKGRGQILDPTIDENIAYVQQIFRLYKQWGFELVKHDYTTFDLFGRWGAGMNDTMTAPGWQFNDASKTNAEIISHLYHAIRVAAGDMYLIGCNTISHLSAGVFELYRSGDDTSGKEWKRTKEMGVNTMGFRMVQHQHFYQVDGDCVGLTTAIPWDKNKQWMQLLAQSSSPLFISAQPAAVGAEQKAFIKQCFTDAAKPQPVGEPLDWLDNAFPAKWKLDNQTVTFNWD</sequence>
<dbReference type="STRING" id="1335309.GA0116948_108164"/>
<organism evidence="1 2">
    <name type="scientific">Chitinophaga costaii</name>
    <dbReference type="NCBI Taxonomy" id="1335309"/>
    <lineage>
        <taxon>Bacteria</taxon>
        <taxon>Pseudomonadati</taxon>
        <taxon>Bacteroidota</taxon>
        <taxon>Chitinophagia</taxon>
        <taxon>Chitinophagales</taxon>
        <taxon>Chitinophagaceae</taxon>
        <taxon>Chitinophaga</taxon>
    </lineage>
</organism>
<accession>A0A1C4EJJ4</accession>
<dbReference type="OrthoDB" id="9758822at2"/>
<dbReference type="EMBL" id="FMAR01000008">
    <property type="protein sequence ID" value="SCC43724.1"/>
    <property type="molecule type" value="Genomic_DNA"/>
</dbReference>
<keyword evidence="2" id="KW-1185">Reference proteome</keyword>